<sequence length="89" mass="10376">MGKGKERRQQLRAQLKELSHKEIKAEVPREEPDDDGTHEKGSFAYGYCKTCDWQGHARRSRDKARRDALEHKLTCKGKHPVRMATTDER</sequence>
<comment type="caution">
    <text evidence="2">The sequence shown here is derived from an EMBL/GenBank/DDBJ whole genome shotgun (WGS) entry which is preliminary data.</text>
</comment>
<evidence type="ECO:0000256" key="1">
    <source>
        <dbReference type="SAM" id="MobiDB-lite"/>
    </source>
</evidence>
<proteinExistence type="predicted"/>
<organism evidence="2 3">
    <name type="scientific">Luteipulveratus halotolerans</name>
    <dbReference type="NCBI Taxonomy" id="1631356"/>
    <lineage>
        <taxon>Bacteria</taxon>
        <taxon>Bacillati</taxon>
        <taxon>Actinomycetota</taxon>
        <taxon>Actinomycetes</taxon>
        <taxon>Micrococcales</taxon>
        <taxon>Dermacoccaceae</taxon>
        <taxon>Luteipulveratus</taxon>
    </lineage>
</organism>
<protein>
    <submittedName>
        <fullName evidence="2">Uncharacterized protein</fullName>
    </submittedName>
</protein>
<dbReference type="EMBL" id="LAIR01000002">
    <property type="protein sequence ID" value="KNX38237.1"/>
    <property type="molecule type" value="Genomic_DNA"/>
</dbReference>
<gene>
    <name evidence="2" type="ORF">VV01_15525</name>
</gene>
<dbReference type="Proteomes" id="UP000037397">
    <property type="component" value="Unassembled WGS sequence"/>
</dbReference>
<name>A0A0L6CKD3_9MICO</name>
<accession>A0A0L6CKD3</accession>
<reference evidence="3" key="1">
    <citation type="submission" date="2015-03" db="EMBL/GenBank/DDBJ databases">
        <title>Luteipulveratus halotolerans sp. nov., a novel actinobacterium (Dermacoccaceae) from Sarawak, Malaysia.</title>
        <authorList>
            <person name="Juboi H."/>
            <person name="Basik A."/>
            <person name="Shamsul S.S."/>
            <person name="Arnold P."/>
            <person name="Schmitt E.K."/>
            <person name="Sanglier J.-J."/>
            <person name="Yeo T."/>
        </authorList>
    </citation>
    <scope>NUCLEOTIDE SEQUENCE [LARGE SCALE GENOMIC DNA]</scope>
    <source>
        <strain evidence="3">C296001</strain>
    </source>
</reference>
<dbReference type="AlphaFoldDB" id="A0A0L6CKD3"/>
<feature type="compositionally biased region" description="Basic and acidic residues" evidence="1">
    <location>
        <begin position="14"/>
        <end position="41"/>
    </location>
</feature>
<evidence type="ECO:0000313" key="3">
    <source>
        <dbReference type="Proteomes" id="UP000037397"/>
    </source>
</evidence>
<feature type="region of interest" description="Disordered" evidence="1">
    <location>
        <begin position="1"/>
        <end position="41"/>
    </location>
</feature>
<evidence type="ECO:0000313" key="2">
    <source>
        <dbReference type="EMBL" id="KNX38237.1"/>
    </source>
</evidence>
<keyword evidence="3" id="KW-1185">Reference proteome</keyword>
<dbReference type="RefSeq" id="WP_050670662.1">
    <property type="nucleotide sequence ID" value="NZ_LAIR01000002.1"/>
</dbReference>